<reference evidence="2 3" key="1">
    <citation type="submission" date="2023-12" db="EMBL/GenBank/DDBJ databases">
        <title>Baltic Sea Cyanobacteria.</title>
        <authorList>
            <person name="Delbaje E."/>
            <person name="Fewer D.P."/>
            <person name="Shishido T.K."/>
        </authorList>
    </citation>
    <scope>NUCLEOTIDE SEQUENCE [LARGE SCALE GENOMIC DNA]</scope>
    <source>
        <strain evidence="2 3">UHCC 0139</strain>
    </source>
</reference>
<sequence length="379" mass="41771">MTLGESDGALVSIAEAFDLPGRVRSLEPLGSGNVNESFVVVCDGPPVERFVLQRLNRRVFARPDLVMANMLALGEHVERRLAESGSPLGERRWDVPRVVRSRSDQRPWLEREGGFWRLITFVESARSFELVSSAEQAREVGIGLGLFHHLISDLSPERLADTLEGFHVTPRYLEHYDAVLAGAPAATGSDISHCRAFVEERRSFAPVLEEARASGRLRLRPIHGDPKVSNVMLEAGSGRAVALVDLDTVKPGLIHYDIGDCLRSCCNPLGEETADLEAVRFDVDLCRALLGGYLSAASGFLTAADYDHLFAAIRLISFELGLRFFTDHLAGDLYFRTERPDHNLQRALVQFRLTSSIEVQEPTILAMIDELRSGAAGAP</sequence>
<dbReference type="Pfam" id="PF01636">
    <property type="entry name" value="APH"/>
    <property type="match status" value="1"/>
</dbReference>
<evidence type="ECO:0000313" key="2">
    <source>
        <dbReference type="EMBL" id="MEA5392389.1"/>
    </source>
</evidence>
<dbReference type="EMBL" id="JAYGHX010000010">
    <property type="protein sequence ID" value="MEA5392389.1"/>
    <property type="molecule type" value="Genomic_DNA"/>
</dbReference>
<dbReference type="Proteomes" id="UP001304461">
    <property type="component" value="Unassembled WGS sequence"/>
</dbReference>
<organism evidence="2 3">
    <name type="scientific">Cyanobium gracile UHCC 0139</name>
    <dbReference type="NCBI Taxonomy" id="3110308"/>
    <lineage>
        <taxon>Bacteria</taxon>
        <taxon>Bacillati</taxon>
        <taxon>Cyanobacteriota</taxon>
        <taxon>Cyanophyceae</taxon>
        <taxon>Synechococcales</taxon>
        <taxon>Prochlorococcaceae</taxon>
        <taxon>Cyanobium</taxon>
    </lineage>
</organism>
<dbReference type="SUPFAM" id="SSF56112">
    <property type="entry name" value="Protein kinase-like (PK-like)"/>
    <property type="match status" value="1"/>
</dbReference>
<evidence type="ECO:0000313" key="3">
    <source>
        <dbReference type="Proteomes" id="UP001304461"/>
    </source>
</evidence>
<gene>
    <name evidence="2" type="ORF">VB738_14090</name>
</gene>
<dbReference type="Gene3D" id="3.90.1200.10">
    <property type="match status" value="1"/>
</dbReference>
<proteinExistence type="predicted"/>
<name>A0ABU5RX83_9CYAN</name>
<protein>
    <submittedName>
        <fullName evidence="2">Phosphotransferase</fullName>
    </submittedName>
</protein>
<keyword evidence="3" id="KW-1185">Reference proteome</keyword>
<comment type="caution">
    <text evidence="2">The sequence shown here is derived from an EMBL/GenBank/DDBJ whole genome shotgun (WGS) entry which is preliminary data.</text>
</comment>
<accession>A0ABU5RX83</accession>
<dbReference type="InterPro" id="IPR002575">
    <property type="entry name" value="Aminoglycoside_PTrfase"/>
</dbReference>
<dbReference type="InterPro" id="IPR011009">
    <property type="entry name" value="Kinase-like_dom_sf"/>
</dbReference>
<dbReference type="PANTHER" id="PTHR21064:SF5">
    <property type="entry name" value="SLR1880 PROTEIN"/>
    <property type="match status" value="1"/>
</dbReference>
<feature type="domain" description="Aminoglycoside phosphotransferase" evidence="1">
    <location>
        <begin position="26"/>
        <end position="275"/>
    </location>
</feature>
<dbReference type="RefSeq" id="WP_323306340.1">
    <property type="nucleotide sequence ID" value="NZ_JAYGHX010000010.1"/>
</dbReference>
<evidence type="ECO:0000259" key="1">
    <source>
        <dbReference type="Pfam" id="PF01636"/>
    </source>
</evidence>
<dbReference type="PANTHER" id="PTHR21064">
    <property type="entry name" value="AMINOGLYCOSIDE PHOSPHOTRANSFERASE DOMAIN-CONTAINING PROTEIN-RELATED"/>
    <property type="match status" value="1"/>
</dbReference>
<dbReference type="InterPro" id="IPR050249">
    <property type="entry name" value="Pseudomonas-type_ThrB"/>
</dbReference>